<dbReference type="SMART" id="SM00847">
    <property type="entry name" value="HA2"/>
    <property type="match status" value="1"/>
</dbReference>
<evidence type="ECO:0000256" key="18">
    <source>
        <dbReference type="ARBA" id="ARBA00081664"/>
    </source>
</evidence>
<evidence type="ECO:0000256" key="13">
    <source>
        <dbReference type="ARBA" id="ARBA00023158"/>
    </source>
</evidence>
<dbReference type="FunFam" id="3.40.50.300:FF:001113">
    <property type="entry name" value="ATP-dependent RNA helicase TDRD9"/>
    <property type="match status" value="1"/>
</dbReference>
<dbReference type="OrthoDB" id="66977at2759"/>
<dbReference type="PROSITE" id="PS00690">
    <property type="entry name" value="DEAH_ATP_HELICASE"/>
    <property type="match status" value="1"/>
</dbReference>
<dbReference type="PROSITE" id="PS50304">
    <property type="entry name" value="TUDOR"/>
    <property type="match status" value="1"/>
</dbReference>
<keyword evidence="23" id="KW-1185">Reference proteome</keyword>
<proteinExistence type="inferred from homology"/>
<dbReference type="Pfam" id="PF00567">
    <property type="entry name" value="TUDOR"/>
    <property type="match status" value="1"/>
</dbReference>
<dbReference type="Pfam" id="PF21010">
    <property type="entry name" value="HA2_C"/>
    <property type="match status" value="1"/>
</dbReference>
<dbReference type="Proteomes" id="UP001148018">
    <property type="component" value="Unassembled WGS sequence"/>
</dbReference>
<accession>A0A9Q0ET71</accession>
<dbReference type="InterPro" id="IPR007502">
    <property type="entry name" value="Helicase-assoc_dom"/>
</dbReference>
<evidence type="ECO:0000256" key="3">
    <source>
        <dbReference type="ARBA" id="ARBA00008792"/>
    </source>
</evidence>
<evidence type="ECO:0000256" key="15">
    <source>
        <dbReference type="ARBA" id="ARBA00023254"/>
    </source>
</evidence>
<evidence type="ECO:0000313" key="22">
    <source>
        <dbReference type="EMBL" id="KAJ3612891.1"/>
    </source>
</evidence>
<dbReference type="InterPro" id="IPR027417">
    <property type="entry name" value="P-loop_NTPase"/>
</dbReference>
<evidence type="ECO:0000259" key="20">
    <source>
        <dbReference type="PROSITE" id="PS51192"/>
    </source>
</evidence>
<evidence type="ECO:0000256" key="14">
    <source>
        <dbReference type="ARBA" id="ARBA00023242"/>
    </source>
</evidence>
<dbReference type="GO" id="GO:0051321">
    <property type="term" value="P:meiotic cell cycle"/>
    <property type="evidence" value="ECO:0007669"/>
    <property type="project" value="UniProtKB-KW"/>
</dbReference>
<evidence type="ECO:0000256" key="4">
    <source>
        <dbReference type="ARBA" id="ARBA00012552"/>
    </source>
</evidence>
<comment type="caution">
    <text evidence="22">The sequence shown here is derived from an EMBL/GenBank/DDBJ whole genome shotgun (WGS) entry which is preliminary data.</text>
</comment>
<protein>
    <recommendedName>
        <fullName evidence="17">ATP-dependent RNA helicase TDRD9</fullName>
        <ecNumber evidence="4">3.6.4.13</ecNumber>
    </recommendedName>
    <alternativeName>
        <fullName evidence="18">Tudor domain-containing protein 9</fullName>
    </alternativeName>
</protein>
<keyword evidence="15" id="KW-0469">Meiosis</keyword>
<dbReference type="InterPro" id="IPR014001">
    <property type="entry name" value="Helicase_ATP-bd"/>
</dbReference>
<dbReference type="InterPro" id="IPR002999">
    <property type="entry name" value="Tudor"/>
</dbReference>
<dbReference type="Gene3D" id="2.30.30.140">
    <property type="match status" value="1"/>
</dbReference>
<dbReference type="InterPro" id="IPR035437">
    <property type="entry name" value="SNase_OB-fold_sf"/>
</dbReference>
<dbReference type="SMART" id="SM00490">
    <property type="entry name" value="HELICc"/>
    <property type="match status" value="1"/>
</dbReference>
<dbReference type="SUPFAM" id="SSF63748">
    <property type="entry name" value="Tudor/PWWP/MBT"/>
    <property type="match status" value="1"/>
</dbReference>
<dbReference type="PROSITE" id="PS51194">
    <property type="entry name" value="HELICASE_CTER"/>
    <property type="match status" value="1"/>
</dbReference>
<dbReference type="InterPro" id="IPR002464">
    <property type="entry name" value="DNA/RNA_helicase_DEAH_CS"/>
</dbReference>
<name>A0A9Q0ET71_9TELE</name>
<feature type="domain" description="Tudor" evidence="19">
    <location>
        <begin position="791"/>
        <end position="851"/>
    </location>
</feature>
<dbReference type="GO" id="GO:0005737">
    <property type="term" value="C:cytoplasm"/>
    <property type="evidence" value="ECO:0007669"/>
    <property type="project" value="UniProtKB-SubCell"/>
</dbReference>
<organism evidence="22 23">
    <name type="scientific">Muraenolepis orangiensis</name>
    <name type="common">Patagonian moray cod</name>
    <dbReference type="NCBI Taxonomy" id="630683"/>
    <lineage>
        <taxon>Eukaryota</taxon>
        <taxon>Metazoa</taxon>
        <taxon>Chordata</taxon>
        <taxon>Craniata</taxon>
        <taxon>Vertebrata</taxon>
        <taxon>Euteleostomi</taxon>
        <taxon>Actinopterygii</taxon>
        <taxon>Neopterygii</taxon>
        <taxon>Teleostei</taxon>
        <taxon>Neoteleostei</taxon>
        <taxon>Acanthomorphata</taxon>
        <taxon>Zeiogadaria</taxon>
        <taxon>Gadariae</taxon>
        <taxon>Gadiformes</taxon>
        <taxon>Muraenolepidoidei</taxon>
        <taxon>Muraenolepididae</taxon>
        <taxon>Muraenolepis</taxon>
    </lineage>
</organism>
<gene>
    <name evidence="22" type="ORF">NHX12_019148</name>
</gene>
<dbReference type="GO" id="GO:0005524">
    <property type="term" value="F:ATP binding"/>
    <property type="evidence" value="ECO:0007669"/>
    <property type="project" value="UniProtKB-KW"/>
</dbReference>
<comment type="subcellular location">
    <subcellularLocation>
        <location evidence="2">Cytoplasm</location>
    </subcellularLocation>
    <subcellularLocation>
        <location evidence="1">Nucleus</location>
    </subcellularLocation>
</comment>
<keyword evidence="5" id="KW-0217">Developmental protein</keyword>
<feature type="domain" description="Helicase ATP-binding" evidence="20">
    <location>
        <begin position="8"/>
        <end position="174"/>
    </location>
</feature>
<dbReference type="FunFam" id="3.40.50.300:FF:000946">
    <property type="entry name" value="putative ATP-dependent RNA helicase TDRD9"/>
    <property type="match status" value="1"/>
</dbReference>
<dbReference type="Gene3D" id="2.40.50.90">
    <property type="match status" value="1"/>
</dbReference>
<keyword evidence="8" id="KW-0221">Differentiation</keyword>
<evidence type="ECO:0000256" key="5">
    <source>
        <dbReference type="ARBA" id="ARBA00022473"/>
    </source>
</evidence>
<keyword evidence="10" id="KW-0347">Helicase</keyword>
<evidence type="ECO:0000256" key="10">
    <source>
        <dbReference type="ARBA" id="ARBA00022806"/>
    </source>
</evidence>
<comment type="similarity">
    <text evidence="3">Belongs to the DEAD box helicase family. DEAH subfamily.</text>
</comment>
<evidence type="ECO:0000313" key="23">
    <source>
        <dbReference type="Proteomes" id="UP001148018"/>
    </source>
</evidence>
<keyword evidence="14" id="KW-0539">Nucleus</keyword>
<dbReference type="EMBL" id="JANIIK010000035">
    <property type="protein sequence ID" value="KAJ3612891.1"/>
    <property type="molecule type" value="Genomic_DNA"/>
</dbReference>
<dbReference type="EC" id="3.6.4.13" evidence="4"/>
<evidence type="ECO:0000256" key="11">
    <source>
        <dbReference type="ARBA" id="ARBA00022840"/>
    </source>
</evidence>
<dbReference type="PANTHER" id="PTHR18934:SF113">
    <property type="entry name" value="ATP-DEPENDENT RNA HELICASE TDRD9"/>
    <property type="match status" value="1"/>
</dbReference>
<keyword evidence="11" id="KW-0067">ATP-binding</keyword>
<reference evidence="22" key="1">
    <citation type="submission" date="2022-07" db="EMBL/GenBank/DDBJ databases">
        <title>Chromosome-level genome of Muraenolepis orangiensis.</title>
        <authorList>
            <person name="Kim J."/>
        </authorList>
    </citation>
    <scope>NUCLEOTIDE SEQUENCE</scope>
    <source>
        <strain evidence="22">KU_S4_2022</strain>
        <tissue evidence="22">Muscle</tissue>
    </source>
</reference>
<comment type="catalytic activity">
    <reaction evidence="16">
        <text>ATP + H2O = ADP + phosphate + H(+)</text>
        <dbReference type="Rhea" id="RHEA:13065"/>
        <dbReference type="ChEBI" id="CHEBI:15377"/>
        <dbReference type="ChEBI" id="CHEBI:15378"/>
        <dbReference type="ChEBI" id="CHEBI:30616"/>
        <dbReference type="ChEBI" id="CHEBI:43474"/>
        <dbReference type="ChEBI" id="CHEBI:456216"/>
        <dbReference type="EC" id="3.6.4.13"/>
    </reaction>
</comment>
<dbReference type="GO" id="GO:0007283">
    <property type="term" value="P:spermatogenesis"/>
    <property type="evidence" value="ECO:0007669"/>
    <property type="project" value="UniProtKB-KW"/>
</dbReference>
<dbReference type="Gene3D" id="3.40.50.300">
    <property type="entry name" value="P-loop containing nucleotide triphosphate hydrolases"/>
    <property type="match status" value="2"/>
</dbReference>
<evidence type="ECO:0000256" key="6">
    <source>
        <dbReference type="ARBA" id="ARBA00022490"/>
    </source>
</evidence>
<sequence length="1234" mass="138269">MLYCLKLISLIENNSVVIIQGATGSGKTTMMPQFILDHYSENNATCNIVVTQPRKIGASSIARWVARERKCTLGTLVGYQVGLAKVATEHTRLLYMTTGVLLQKLVAVKTLTEFSHVFLDEVHERTEEMDFLLLIIRKLLQSNSRFVKVILMSATINCSEFAEYFGTHVRGQMSPAYVFKVDGAPFAIEQYYLDDLASLFPNGVVPHNSDEPCISLDVYNVALSLIQSFDEMEAQCQKTDQDVSLNLPERGSVLMFLPGIKEIDHMQEVLATLTRKRLQVYVLHSTVTLEEQCDAFLDPVPGHRKIILSTNIAESSVTVPGVKYVIDFCLARYLACDRETNYQSLRVTWASKTNCNQRKGRAGRVSKGFCYRLITKEFWENDIPEYMVPEILMAPLASIMLKVKLLDMGNPSVLLSTALSPPNLKDIIRTVLQLKQVGALSTVSNSLNNDDGDLTFLGRVLALLPVDLHLGKMIALGHVFNCLHECLVIAASLSLKSFFAVPSTQKLAGYRAMLSFANGIPSDAIAVLHAFEAWRSAKKKGQLRHPRDELDWGKKNFIQIRRIREVAELYEDLKKRLSQFKMNVSQSPPPMDRTSICRQKFIIQVVIAGAYYPEYFVQAELDEELVKNLPQYSFLYFKQLQSLFRQCGQVKAIFFDGSRAYVEFNKTAQASGVLTEVTLALFLAHQKQPLEVFAHHSDEVQACAAGRPVSHLKYNRVNVDFQNNTVCPVGVLSSTVVPEKLPPTQMFMVNITEVMDVGQFWGFRADEASMQKQTRLTTEINGRKLLPISVSLYPNRLCLAPYLEGQECLYYRANVQHVHGSSVEVFFVDFGNTASVSCSSLRELPPDLAAQPFQAHEFCVVGMRPSAQSQILGERWSSSAHDRYIALTRGHSAIVSLYSILHGVMRVELYIATEGGANEVDGSVNVADVMVKEGHAATAAECFNSKQNHDIVTSLYKDMADGTYVPNYTSSSCREQEETEKELIDHLLACFKDSKFNLKTKVRVNGPQSSYKVAFHSFSRCTNYKLVSLEKSSINSWFINANPQHKHQRMLVAGLVSVNTYSSNFVLQQTTLMPDIAGMSALVTMLFTPKMELRTNTERSCYTGALCGLGWNCSTLQPVLQEQDIELAFDTRFDVEDIMEINALRAAINPLLSEGPRGAMHLSSHQTAGLQEDCRESLLRLCGRAREDCAPVYYQKPGQWNQVDPTLKMVIVPPEEERANGVLFRSHPLILLNN</sequence>
<evidence type="ECO:0000256" key="2">
    <source>
        <dbReference type="ARBA" id="ARBA00004496"/>
    </source>
</evidence>
<evidence type="ECO:0000256" key="17">
    <source>
        <dbReference type="ARBA" id="ARBA00074173"/>
    </source>
</evidence>
<evidence type="ECO:0000256" key="7">
    <source>
        <dbReference type="ARBA" id="ARBA00022741"/>
    </source>
</evidence>
<feature type="domain" description="Helicase C-terminal" evidence="21">
    <location>
        <begin position="224"/>
        <end position="407"/>
    </location>
</feature>
<dbReference type="PANTHER" id="PTHR18934">
    <property type="entry name" value="ATP-DEPENDENT RNA HELICASE"/>
    <property type="match status" value="1"/>
</dbReference>
<dbReference type="SUPFAM" id="SSF52540">
    <property type="entry name" value="P-loop containing nucleoside triphosphate hydrolases"/>
    <property type="match status" value="1"/>
</dbReference>
<dbReference type="SMART" id="SM00487">
    <property type="entry name" value="DEXDc"/>
    <property type="match status" value="1"/>
</dbReference>
<evidence type="ECO:0000256" key="12">
    <source>
        <dbReference type="ARBA" id="ARBA00022871"/>
    </source>
</evidence>
<keyword evidence="12" id="KW-0744">Spermatogenesis</keyword>
<dbReference type="GO" id="GO:0031047">
    <property type="term" value="P:regulatory ncRNA-mediated gene silencing"/>
    <property type="evidence" value="ECO:0007669"/>
    <property type="project" value="UniProtKB-KW"/>
</dbReference>
<dbReference type="GO" id="GO:0030154">
    <property type="term" value="P:cell differentiation"/>
    <property type="evidence" value="ECO:0007669"/>
    <property type="project" value="UniProtKB-KW"/>
</dbReference>
<dbReference type="GO" id="GO:0005634">
    <property type="term" value="C:nucleus"/>
    <property type="evidence" value="ECO:0007669"/>
    <property type="project" value="UniProtKB-SubCell"/>
</dbReference>
<dbReference type="GO" id="GO:0016787">
    <property type="term" value="F:hydrolase activity"/>
    <property type="evidence" value="ECO:0007669"/>
    <property type="project" value="UniProtKB-KW"/>
</dbReference>
<keyword evidence="7" id="KW-0547">Nucleotide-binding</keyword>
<dbReference type="PROSITE" id="PS51192">
    <property type="entry name" value="HELICASE_ATP_BIND_1"/>
    <property type="match status" value="1"/>
</dbReference>
<dbReference type="InterPro" id="IPR011545">
    <property type="entry name" value="DEAD/DEAH_box_helicase_dom"/>
</dbReference>
<dbReference type="InterPro" id="IPR001650">
    <property type="entry name" value="Helicase_C-like"/>
</dbReference>
<evidence type="ECO:0000256" key="9">
    <source>
        <dbReference type="ARBA" id="ARBA00022801"/>
    </source>
</evidence>
<keyword evidence="9" id="KW-0378">Hydrolase</keyword>
<dbReference type="FunFam" id="1.20.120.1080:FF:000081">
    <property type="entry name" value="Tudor domain containing 9"/>
    <property type="match status" value="1"/>
</dbReference>
<dbReference type="Pfam" id="PF00271">
    <property type="entry name" value="Helicase_C"/>
    <property type="match status" value="1"/>
</dbReference>
<dbReference type="CDD" id="cd18791">
    <property type="entry name" value="SF2_C_RHA"/>
    <property type="match status" value="1"/>
</dbReference>
<evidence type="ECO:0000256" key="1">
    <source>
        <dbReference type="ARBA" id="ARBA00004123"/>
    </source>
</evidence>
<dbReference type="Pfam" id="PF00270">
    <property type="entry name" value="DEAD"/>
    <property type="match status" value="1"/>
</dbReference>
<dbReference type="Gene3D" id="1.20.120.1080">
    <property type="match status" value="1"/>
</dbReference>
<evidence type="ECO:0000259" key="19">
    <source>
        <dbReference type="PROSITE" id="PS50304"/>
    </source>
</evidence>
<keyword evidence="13" id="KW-0943">RNA-mediated gene silencing</keyword>
<evidence type="ECO:0000256" key="16">
    <source>
        <dbReference type="ARBA" id="ARBA00047984"/>
    </source>
</evidence>
<dbReference type="AlphaFoldDB" id="A0A9Q0ET71"/>
<dbReference type="GO" id="GO:0003723">
    <property type="term" value="F:RNA binding"/>
    <property type="evidence" value="ECO:0007669"/>
    <property type="project" value="TreeGrafter"/>
</dbReference>
<keyword evidence="6" id="KW-0963">Cytoplasm</keyword>
<dbReference type="SMART" id="SM00333">
    <property type="entry name" value="TUDOR"/>
    <property type="match status" value="1"/>
</dbReference>
<evidence type="ECO:0000256" key="8">
    <source>
        <dbReference type="ARBA" id="ARBA00022782"/>
    </source>
</evidence>
<evidence type="ECO:0000259" key="21">
    <source>
        <dbReference type="PROSITE" id="PS51194"/>
    </source>
</evidence>
<dbReference type="GO" id="GO:0003724">
    <property type="term" value="F:RNA helicase activity"/>
    <property type="evidence" value="ECO:0007669"/>
    <property type="project" value="UniProtKB-EC"/>
</dbReference>